<name>A0A370I6R0_9NOCA</name>
<dbReference type="Gene3D" id="3.30.559.30">
    <property type="entry name" value="Nonribosomal peptide synthetase, condensation domain"/>
    <property type="match status" value="1"/>
</dbReference>
<evidence type="ECO:0000256" key="3">
    <source>
        <dbReference type="ARBA" id="ARBA00001907"/>
    </source>
</evidence>
<comment type="catalytic activity">
    <reaction evidence="1">
        <text>2 a mycocerosyl-[mycocerosic acid synthase] + a phthiocerol = a dimycocerosyl phthiocerol + 2 holo-[mycocerosic acid synthase].</text>
        <dbReference type="EC" id="2.3.1.282"/>
    </reaction>
</comment>
<evidence type="ECO:0000313" key="14">
    <source>
        <dbReference type="EMBL" id="RDI66320.1"/>
    </source>
</evidence>
<dbReference type="InterPro" id="IPR023213">
    <property type="entry name" value="CAT-like_dom_sf"/>
</dbReference>
<organism evidence="14 15">
    <name type="scientific">Nocardia pseudobrasiliensis</name>
    <dbReference type="NCBI Taxonomy" id="45979"/>
    <lineage>
        <taxon>Bacteria</taxon>
        <taxon>Bacillati</taxon>
        <taxon>Actinomycetota</taxon>
        <taxon>Actinomycetes</taxon>
        <taxon>Mycobacteriales</taxon>
        <taxon>Nocardiaceae</taxon>
        <taxon>Nocardia</taxon>
    </lineage>
</organism>
<evidence type="ECO:0000256" key="4">
    <source>
        <dbReference type="ARBA" id="ARBA00006558"/>
    </source>
</evidence>
<proteinExistence type="inferred from homology"/>
<evidence type="ECO:0000256" key="10">
    <source>
        <dbReference type="ARBA" id="ARBA00030465"/>
    </source>
</evidence>
<comment type="catalytic activity">
    <reaction evidence="2">
        <text>2 a mycocerosyl-[mycocerosic acid synthase] + a phenolphthiocerol = a dimycocerosyl phenolphthiocerol + 2 holo-[mycocerosic acid synthase].</text>
        <dbReference type="EC" id="2.3.1.282"/>
    </reaction>
</comment>
<keyword evidence="7" id="KW-0443">Lipid metabolism</keyword>
<protein>
    <recommendedName>
        <fullName evidence="6">Phthiocerol/phthiodiolone dimycocerosyl transferase</fullName>
        <ecNumber evidence="5">2.3.1.282</ecNumber>
    </recommendedName>
    <alternativeName>
        <fullName evidence="12">Acyltransferase PapA5</fullName>
    </alternativeName>
    <alternativeName>
        <fullName evidence="10">Phthiocerol/phthiodiolone O-acyltransferase</fullName>
    </alternativeName>
    <alternativeName>
        <fullName evidence="11">Polyketide synthase-associated protein A5</fullName>
    </alternativeName>
</protein>
<dbReference type="PANTHER" id="PTHR28037">
    <property type="entry name" value="ALCOHOL O-ACETYLTRANSFERASE 1-RELATED"/>
    <property type="match status" value="1"/>
</dbReference>
<evidence type="ECO:0000256" key="9">
    <source>
        <dbReference type="ARBA" id="ARBA00023315"/>
    </source>
</evidence>
<keyword evidence="8" id="KW-0808">Transferase</keyword>
<dbReference type="SUPFAM" id="SSF52777">
    <property type="entry name" value="CoA-dependent acyltransferases"/>
    <property type="match status" value="2"/>
</dbReference>
<dbReference type="InterPro" id="IPR031641">
    <property type="entry name" value="PapA_C"/>
</dbReference>
<dbReference type="AlphaFoldDB" id="A0A370I6R0"/>
<evidence type="ECO:0000256" key="7">
    <source>
        <dbReference type="ARBA" id="ARBA00022516"/>
    </source>
</evidence>
<evidence type="ECO:0000256" key="2">
    <source>
        <dbReference type="ARBA" id="ARBA00000625"/>
    </source>
</evidence>
<comment type="caution">
    <text evidence="14">The sequence shown here is derived from an EMBL/GenBank/DDBJ whole genome shotgun (WGS) entry which is preliminary data.</text>
</comment>
<dbReference type="GO" id="GO:0016746">
    <property type="term" value="F:acyltransferase activity"/>
    <property type="evidence" value="ECO:0007669"/>
    <property type="project" value="UniProtKB-KW"/>
</dbReference>
<reference evidence="14 15" key="1">
    <citation type="submission" date="2018-07" db="EMBL/GenBank/DDBJ databases">
        <title>Genomic Encyclopedia of Type Strains, Phase IV (KMG-IV): sequencing the most valuable type-strain genomes for metagenomic binning, comparative biology and taxonomic classification.</title>
        <authorList>
            <person name="Goeker M."/>
        </authorList>
    </citation>
    <scope>NUCLEOTIDE SEQUENCE [LARGE SCALE GENOMIC DNA]</scope>
    <source>
        <strain evidence="14 15">DSM 44290</strain>
    </source>
</reference>
<comment type="similarity">
    <text evidence="4">Belongs to the acyltransferase PapA5 family.</text>
</comment>
<evidence type="ECO:0000256" key="1">
    <source>
        <dbReference type="ARBA" id="ARBA00000026"/>
    </source>
</evidence>
<evidence type="ECO:0000313" key="15">
    <source>
        <dbReference type="Proteomes" id="UP000254869"/>
    </source>
</evidence>
<keyword evidence="15" id="KW-1185">Reference proteome</keyword>
<evidence type="ECO:0000259" key="13">
    <source>
        <dbReference type="Pfam" id="PF16911"/>
    </source>
</evidence>
<feature type="domain" description="Phthiocerol/phthiodiolone dimycocerosyl transferase C-terminal" evidence="13">
    <location>
        <begin position="214"/>
        <end position="398"/>
    </location>
</feature>
<evidence type="ECO:0000256" key="8">
    <source>
        <dbReference type="ARBA" id="ARBA00022679"/>
    </source>
</evidence>
<gene>
    <name evidence="14" type="ORF">DFR76_10466</name>
</gene>
<evidence type="ECO:0000256" key="5">
    <source>
        <dbReference type="ARBA" id="ARBA00012866"/>
    </source>
</evidence>
<comment type="catalytic activity">
    <reaction evidence="3">
        <text>2 a mycocerosyl-[mycocerosic acid synthase] + a phthiodiolone = a dimycocerosyl phthiodiolone + 2 holo-[mycocerosic acid synthase].</text>
        <dbReference type="EC" id="2.3.1.282"/>
    </reaction>
</comment>
<dbReference type="InterPro" id="IPR052058">
    <property type="entry name" value="Alcohol_O-acetyltransferase"/>
</dbReference>
<sequence length="434" mass="46467">MLPAMTQRPISPLEQGFFSAGAQLGSVPVGGMPLFIGSTIEGELDLDALREVLGELVAGHPLLRCGHVLDDGVPMLRLIEGYRTPLAVAAGGEEEYLRLVNQPQDWTAGLFRAVVLREGRVSRIVLVIHHGISDGRSAFALLGELWRRYTARVVGAPMPITSATQELPQAVDDLLAATMPEAEALDLLDMMRGMLIEPPHTLPRDGAAGDPLGRYAVDRIELDDRETGRVVAASRAAGVSVHSLLSGYAMAAVRAQFETPAALSMICGYAADIRGALDPALPESLVLNCASGAGTPLSIGPDADPIELARLVDVDIRTARERRDPARLAVAFRHIRDEATATMFSAPPTIALSNIGRVPAHATPAGVRIVRDDVYAMGPGMPPKLTIFTLGDRLTIQVEYDTVDHSRAQLTRVREALTTALRRIEVPEVPAATH</sequence>
<accession>A0A370I6R0</accession>
<keyword evidence="9" id="KW-0012">Acyltransferase</keyword>
<dbReference type="Proteomes" id="UP000254869">
    <property type="component" value="Unassembled WGS sequence"/>
</dbReference>
<dbReference type="EMBL" id="QQBC01000004">
    <property type="protein sequence ID" value="RDI66320.1"/>
    <property type="molecule type" value="Genomic_DNA"/>
</dbReference>
<evidence type="ECO:0000256" key="12">
    <source>
        <dbReference type="ARBA" id="ARBA00033407"/>
    </source>
</evidence>
<dbReference type="Pfam" id="PF16911">
    <property type="entry name" value="PapA_C"/>
    <property type="match status" value="1"/>
</dbReference>
<dbReference type="Gene3D" id="3.30.559.10">
    <property type="entry name" value="Chloramphenicol acetyltransferase-like domain"/>
    <property type="match status" value="1"/>
</dbReference>
<dbReference type="PANTHER" id="PTHR28037:SF1">
    <property type="entry name" value="ALCOHOL O-ACETYLTRANSFERASE 1-RELATED"/>
    <property type="match status" value="1"/>
</dbReference>
<keyword evidence="7" id="KW-0444">Lipid biosynthesis</keyword>
<dbReference type="EC" id="2.3.1.282" evidence="5"/>
<dbReference type="STRING" id="1210086.GCA_001613105_03985"/>
<evidence type="ECO:0000256" key="11">
    <source>
        <dbReference type="ARBA" id="ARBA00032317"/>
    </source>
</evidence>
<evidence type="ECO:0000256" key="6">
    <source>
        <dbReference type="ARBA" id="ARBA00013449"/>
    </source>
</evidence>